<evidence type="ECO:0000313" key="9">
    <source>
        <dbReference type="Proteomes" id="UP001595555"/>
    </source>
</evidence>
<dbReference type="PANTHER" id="PTHR30518">
    <property type="entry name" value="ENDOLYTIC MUREIN TRANSGLYCOSYLASE"/>
    <property type="match status" value="1"/>
</dbReference>
<feature type="transmembrane region" description="Helical" evidence="7">
    <location>
        <begin position="12"/>
        <end position="33"/>
    </location>
</feature>
<evidence type="ECO:0000313" key="8">
    <source>
        <dbReference type="EMBL" id="MFC3115284.1"/>
    </source>
</evidence>
<proteinExistence type="inferred from homology"/>
<evidence type="ECO:0000256" key="4">
    <source>
        <dbReference type="ARBA" id="ARBA00023136"/>
    </source>
</evidence>
<accession>A0ABV7FHB0</accession>
<organism evidence="8 9">
    <name type="scientific">Cellvibrio fontiphilus</name>
    <dbReference type="NCBI Taxonomy" id="1815559"/>
    <lineage>
        <taxon>Bacteria</taxon>
        <taxon>Pseudomonadati</taxon>
        <taxon>Pseudomonadota</taxon>
        <taxon>Gammaproteobacteria</taxon>
        <taxon>Cellvibrionales</taxon>
        <taxon>Cellvibrionaceae</taxon>
        <taxon>Cellvibrio</taxon>
    </lineage>
</organism>
<dbReference type="Gene3D" id="3.30.1490.480">
    <property type="entry name" value="Endolytic murein transglycosylase"/>
    <property type="match status" value="1"/>
</dbReference>
<dbReference type="CDD" id="cd08010">
    <property type="entry name" value="MltG_like"/>
    <property type="match status" value="1"/>
</dbReference>
<dbReference type="EMBL" id="JBHRTF010000003">
    <property type="protein sequence ID" value="MFC3115284.1"/>
    <property type="molecule type" value="Genomic_DNA"/>
</dbReference>
<feature type="site" description="Important for catalytic activity" evidence="7">
    <location>
        <position position="224"/>
    </location>
</feature>
<dbReference type="Pfam" id="PF02618">
    <property type="entry name" value="YceG"/>
    <property type="match status" value="1"/>
</dbReference>
<comment type="catalytic activity">
    <reaction evidence="7">
        <text>a peptidoglycan chain = a peptidoglycan chain with N-acetyl-1,6-anhydromuramyl-[peptide] at the reducing end + a peptidoglycan chain with N-acetylglucosamine at the non-reducing end.</text>
        <dbReference type="EC" id="4.2.2.29"/>
    </reaction>
</comment>
<keyword evidence="2 7" id="KW-0812">Transmembrane</keyword>
<evidence type="ECO:0000256" key="6">
    <source>
        <dbReference type="ARBA" id="ARBA00023316"/>
    </source>
</evidence>
<evidence type="ECO:0000256" key="2">
    <source>
        <dbReference type="ARBA" id="ARBA00022692"/>
    </source>
</evidence>
<comment type="similarity">
    <text evidence="7">Belongs to the transglycosylase MltG family.</text>
</comment>
<dbReference type="Proteomes" id="UP001595555">
    <property type="component" value="Unassembled WGS sequence"/>
</dbReference>
<keyword evidence="9" id="KW-1185">Reference proteome</keyword>
<comment type="caution">
    <text evidence="8">The sequence shown here is derived from an EMBL/GenBank/DDBJ whole genome shotgun (WGS) entry which is preliminary data.</text>
</comment>
<dbReference type="RefSeq" id="WP_378117437.1">
    <property type="nucleotide sequence ID" value="NZ_JBHRTF010000003.1"/>
</dbReference>
<name>A0ABV7FHB0_9GAMM</name>
<evidence type="ECO:0000256" key="1">
    <source>
        <dbReference type="ARBA" id="ARBA00022475"/>
    </source>
</evidence>
<reference evidence="9" key="1">
    <citation type="journal article" date="2019" name="Int. J. Syst. Evol. Microbiol.">
        <title>The Global Catalogue of Microorganisms (GCM) 10K type strain sequencing project: providing services to taxonomists for standard genome sequencing and annotation.</title>
        <authorList>
            <consortium name="The Broad Institute Genomics Platform"/>
            <consortium name="The Broad Institute Genome Sequencing Center for Infectious Disease"/>
            <person name="Wu L."/>
            <person name="Ma J."/>
        </authorList>
    </citation>
    <scope>NUCLEOTIDE SEQUENCE [LARGE SCALE GENOMIC DNA]</scope>
    <source>
        <strain evidence="9">KCTC 52237</strain>
    </source>
</reference>
<dbReference type="HAMAP" id="MF_02065">
    <property type="entry name" value="MltG"/>
    <property type="match status" value="1"/>
</dbReference>
<sequence length="352" mass="39746">MTRKVSLSIKLLCFAIGIYFAGLVSALSAWMYIEKWLSTPLTISDQGYSYELKPGQSLGHLAYALEREQVIDHPRLLRLYARITDLNKIHAGEYFFPKGTTPKILLEKLVKGDVVLHQVTFVEGWTYRQALAALSKVDAVEQHLVGKTEAEQIKLLNIPVNRLEGWIFPDTYTFSRNTSDIEIVQGGYQKMLAVLNAEWEKRAPNLPYKSAYEALIMASIIERETGHHSERDQIAGVFVRRLQQGMKLQTDPTVIYGMGERYQGRIRRADLEEATIYNTYVIQGLPPTPISLPSEASIRAALNPAPGKALYFVAKGDGTSEFSETLAEHNQAVRRYQLQRRSDYRSAPPPAN</sequence>
<dbReference type="InterPro" id="IPR003770">
    <property type="entry name" value="MLTG-like"/>
</dbReference>
<keyword evidence="6 7" id="KW-0961">Cell wall biogenesis/degradation</keyword>
<evidence type="ECO:0000256" key="7">
    <source>
        <dbReference type="HAMAP-Rule" id="MF_02065"/>
    </source>
</evidence>
<dbReference type="EC" id="4.2.2.29" evidence="7"/>
<evidence type="ECO:0000256" key="3">
    <source>
        <dbReference type="ARBA" id="ARBA00022989"/>
    </source>
</evidence>
<protein>
    <recommendedName>
        <fullName evidence="7">Endolytic murein transglycosylase</fullName>
        <ecNumber evidence="7">4.2.2.29</ecNumber>
    </recommendedName>
    <alternativeName>
        <fullName evidence="7">Peptidoglycan lytic transglycosylase</fullName>
    </alternativeName>
    <alternativeName>
        <fullName evidence="7">Peptidoglycan polymerization terminase</fullName>
    </alternativeName>
</protein>
<gene>
    <name evidence="7 8" type="primary">mltG</name>
    <name evidence="8" type="ORF">ACFODX_06925</name>
</gene>
<evidence type="ECO:0000256" key="5">
    <source>
        <dbReference type="ARBA" id="ARBA00023239"/>
    </source>
</evidence>
<keyword evidence="7" id="KW-0997">Cell inner membrane</keyword>
<keyword evidence="4 7" id="KW-0472">Membrane</keyword>
<dbReference type="NCBIfam" id="TIGR00247">
    <property type="entry name" value="endolytic transglycosylase MltG"/>
    <property type="match status" value="1"/>
</dbReference>
<comment type="subcellular location">
    <subcellularLocation>
        <location evidence="7">Cell inner membrane</location>
        <topology evidence="7">Single-pass membrane protein</topology>
    </subcellularLocation>
</comment>
<keyword evidence="5 7" id="KW-0456">Lyase</keyword>
<dbReference type="Gene3D" id="3.30.160.60">
    <property type="entry name" value="Classic Zinc Finger"/>
    <property type="match status" value="1"/>
</dbReference>
<keyword evidence="3 7" id="KW-1133">Transmembrane helix</keyword>
<dbReference type="PANTHER" id="PTHR30518:SF2">
    <property type="entry name" value="ENDOLYTIC MUREIN TRANSGLYCOSYLASE"/>
    <property type="match status" value="1"/>
</dbReference>
<comment type="function">
    <text evidence="7">Functions as a peptidoglycan terminase that cleaves nascent peptidoglycan strands endolytically to terminate their elongation.</text>
</comment>
<keyword evidence="1 7" id="KW-1003">Cell membrane</keyword>